<keyword evidence="2" id="KW-0175">Coiled coil</keyword>
<gene>
    <name evidence="4" type="ORF">Bathy08g00180</name>
</gene>
<dbReference type="KEGG" id="bpg:Bathy08g00180"/>
<organism evidence="4 5">
    <name type="scientific">Bathycoccus prasinos</name>
    <dbReference type="NCBI Taxonomy" id="41875"/>
    <lineage>
        <taxon>Eukaryota</taxon>
        <taxon>Viridiplantae</taxon>
        <taxon>Chlorophyta</taxon>
        <taxon>Mamiellophyceae</taxon>
        <taxon>Mamiellales</taxon>
        <taxon>Bathycoccaceae</taxon>
        <taxon>Bathycoccus</taxon>
    </lineage>
</organism>
<dbReference type="Gene3D" id="2.30.42.10">
    <property type="match status" value="1"/>
</dbReference>
<dbReference type="PANTHER" id="PTHR12651:SF1">
    <property type="entry name" value="26S PROTEASOME NON-ATPASE REGULATORY SUBUNIT 9"/>
    <property type="match status" value="1"/>
</dbReference>
<dbReference type="SUPFAM" id="SSF50156">
    <property type="entry name" value="PDZ domain-like"/>
    <property type="match status" value="1"/>
</dbReference>
<sequence>MGEDVIKKNKEKVERLYKQREELEAEMASISQRLNGPNMPGLKGSLVDNEGFPIGGGDVDLYSVRADRQRYNSLKNDHLQLTNAIEKEVQQLLSSSASPSAVGGGGGGTDTIVKTQTENNEKVKIPTESTTPKTTSTNRKAFAVVDILAPGSPADLDGLMVHDRILDFGGAFSIADAALLIQDNLGKSHRVLVNRAGVDEILNIAPRTWNGNGLLGAHFRALNF</sequence>
<accession>K8EI00</accession>
<dbReference type="EMBL" id="FO082271">
    <property type="protein sequence ID" value="CCO17644.1"/>
    <property type="molecule type" value="Genomic_DNA"/>
</dbReference>
<dbReference type="eggNOG" id="KOG3129">
    <property type="taxonomic scope" value="Eukaryota"/>
</dbReference>
<dbReference type="InterPro" id="IPR036034">
    <property type="entry name" value="PDZ_sf"/>
</dbReference>
<dbReference type="Proteomes" id="UP000198341">
    <property type="component" value="Chromosome 8"/>
</dbReference>
<dbReference type="GeneID" id="19013997"/>
<keyword evidence="5" id="KW-1185">Reference proteome</keyword>
<name>K8EI00_9CHLO</name>
<dbReference type="STRING" id="41875.K8EI00"/>
<evidence type="ECO:0000313" key="5">
    <source>
        <dbReference type="Proteomes" id="UP000198341"/>
    </source>
</evidence>
<feature type="coiled-coil region" evidence="2">
    <location>
        <begin position="6"/>
        <end position="33"/>
    </location>
</feature>
<dbReference type="Gene3D" id="6.10.140.1710">
    <property type="match status" value="1"/>
</dbReference>
<proteinExistence type="predicted"/>
<dbReference type="PANTHER" id="PTHR12651">
    <property type="entry name" value="26S PROTEASOME NON-ATPASE REGULATORY SUBUNIT 9"/>
    <property type="match status" value="1"/>
</dbReference>
<dbReference type="InterPro" id="IPR035269">
    <property type="entry name" value="PSMD9"/>
</dbReference>
<reference evidence="4 5" key="1">
    <citation type="submission" date="2011-10" db="EMBL/GenBank/DDBJ databases">
        <authorList>
            <person name="Genoscope - CEA"/>
        </authorList>
    </citation>
    <scope>NUCLEOTIDE SEQUENCE [LARGE SCALE GENOMIC DNA]</scope>
    <source>
        <strain evidence="4 5">RCC 1105</strain>
    </source>
</reference>
<dbReference type="GO" id="GO:0070682">
    <property type="term" value="P:proteasome regulatory particle assembly"/>
    <property type="evidence" value="ECO:0007669"/>
    <property type="project" value="InterPro"/>
</dbReference>
<keyword evidence="4" id="KW-0647">Proteasome</keyword>
<dbReference type="GO" id="GO:0005634">
    <property type="term" value="C:nucleus"/>
    <property type="evidence" value="ECO:0007669"/>
    <property type="project" value="TreeGrafter"/>
</dbReference>
<evidence type="ECO:0000256" key="2">
    <source>
        <dbReference type="SAM" id="Coils"/>
    </source>
</evidence>
<dbReference type="OrthoDB" id="72325at2759"/>
<evidence type="ECO:0000256" key="1">
    <source>
        <dbReference type="ARBA" id="ARBA00023186"/>
    </source>
</evidence>
<dbReference type="RefSeq" id="XP_007511523.1">
    <property type="nucleotide sequence ID" value="XM_007511461.1"/>
</dbReference>
<dbReference type="InterPro" id="IPR040815">
    <property type="entry name" value="Nas2_N"/>
</dbReference>
<protein>
    <submittedName>
        <fullName evidence="4">26S proteasome non-ATPase regulatory subunit 9</fullName>
    </submittedName>
</protein>
<keyword evidence="1" id="KW-0143">Chaperone</keyword>
<evidence type="ECO:0000313" key="4">
    <source>
        <dbReference type="EMBL" id="CCO17644.1"/>
    </source>
</evidence>
<dbReference type="Pfam" id="PF18265">
    <property type="entry name" value="Nas2_N"/>
    <property type="match status" value="1"/>
</dbReference>
<feature type="domain" description="Nas2 N-terminal" evidence="3">
    <location>
        <begin position="14"/>
        <end position="92"/>
    </location>
</feature>
<dbReference type="GO" id="GO:0000502">
    <property type="term" value="C:proteasome complex"/>
    <property type="evidence" value="ECO:0007669"/>
    <property type="project" value="UniProtKB-KW"/>
</dbReference>
<evidence type="ECO:0000259" key="3">
    <source>
        <dbReference type="Pfam" id="PF18265"/>
    </source>
</evidence>
<dbReference type="AlphaFoldDB" id="K8EI00"/>
<dbReference type="GO" id="GO:0005737">
    <property type="term" value="C:cytoplasm"/>
    <property type="evidence" value="ECO:0007669"/>
    <property type="project" value="TreeGrafter"/>
</dbReference>